<gene>
    <name evidence="2" type="primary">Aste57867_11531</name>
    <name evidence="1" type="ORF">As57867_011488</name>
    <name evidence="2" type="ORF">ASTE57867_11531</name>
</gene>
<dbReference type="OrthoDB" id="78899at2759"/>
<dbReference type="EMBL" id="CAADRA010005310">
    <property type="protein sequence ID" value="VFT88392.1"/>
    <property type="molecule type" value="Genomic_DNA"/>
</dbReference>
<dbReference type="Proteomes" id="UP000332933">
    <property type="component" value="Unassembled WGS sequence"/>
</dbReference>
<reference evidence="2 3" key="1">
    <citation type="submission" date="2019-03" db="EMBL/GenBank/DDBJ databases">
        <authorList>
            <person name="Gaulin E."/>
            <person name="Dumas B."/>
        </authorList>
    </citation>
    <scope>NUCLEOTIDE SEQUENCE [LARGE SCALE GENOMIC DNA]</scope>
    <source>
        <strain evidence="2">CBS 568.67</strain>
    </source>
</reference>
<organism evidence="2 3">
    <name type="scientific">Aphanomyces stellatus</name>
    <dbReference type="NCBI Taxonomy" id="120398"/>
    <lineage>
        <taxon>Eukaryota</taxon>
        <taxon>Sar</taxon>
        <taxon>Stramenopiles</taxon>
        <taxon>Oomycota</taxon>
        <taxon>Saprolegniomycetes</taxon>
        <taxon>Saprolegniales</taxon>
        <taxon>Verrucalvaceae</taxon>
        <taxon>Aphanomyces</taxon>
    </lineage>
</organism>
<evidence type="ECO:0000313" key="1">
    <source>
        <dbReference type="EMBL" id="KAF0697816.1"/>
    </source>
</evidence>
<evidence type="ECO:0000313" key="3">
    <source>
        <dbReference type="Proteomes" id="UP000332933"/>
    </source>
</evidence>
<dbReference type="CDD" id="cd14688">
    <property type="entry name" value="bZIP_YAP"/>
    <property type="match status" value="1"/>
</dbReference>
<name>A0A485KUD8_9STRA</name>
<dbReference type="EMBL" id="VJMH01005289">
    <property type="protein sequence ID" value="KAF0697816.1"/>
    <property type="molecule type" value="Genomic_DNA"/>
</dbReference>
<keyword evidence="3" id="KW-1185">Reference proteome</keyword>
<sequence>MRVEEATAQTAAERKRERVRVSMRRHRATKEKIMHDLRAQVAYLESIQQLHTVPVDMTTLIECDERFGKLACTTQYLMHQNRVLEEALQRRHALNESILQRMPRMADIPPLMYDNMFIRSHVEALKAMHFVDPVPYYRDASKVHDGWKSQLTTDAPMVRYNTSKSAVPLGGHAPHAMMESLWALVCGGRAELLQASTVVGDHRFVRFVDKDTIVFELTTHEPLIPHPVKRMLVLHRHIDAASSAAVVTRLAFTKTDLTTYHTPRPYHANSVAFAPTDDHESGVDVSSQGSIFLEGVSHEYAKVIVDLNVVLMCRWETFLSKTINAINIGGA</sequence>
<proteinExistence type="predicted"/>
<protein>
    <submittedName>
        <fullName evidence="2">Aste57867_11531 protein</fullName>
    </submittedName>
</protein>
<accession>A0A485KUD8</accession>
<reference evidence="1" key="2">
    <citation type="submission" date="2019-06" db="EMBL/GenBank/DDBJ databases">
        <title>Genomics analysis of Aphanomyces spp. identifies a new class of oomycete effector associated with host adaptation.</title>
        <authorList>
            <person name="Gaulin E."/>
        </authorList>
    </citation>
    <scope>NUCLEOTIDE SEQUENCE</scope>
    <source>
        <strain evidence="1">CBS 578.67</strain>
    </source>
</reference>
<dbReference type="AlphaFoldDB" id="A0A485KUD8"/>
<evidence type="ECO:0000313" key="2">
    <source>
        <dbReference type="EMBL" id="VFT88392.1"/>
    </source>
</evidence>